<accession>A0A415HQV0</accession>
<dbReference type="Proteomes" id="UP000284417">
    <property type="component" value="Unassembled WGS sequence"/>
</dbReference>
<reference evidence="1 2" key="1">
    <citation type="submission" date="2018-08" db="EMBL/GenBank/DDBJ databases">
        <title>A genome reference for cultivated species of the human gut microbiota.</title>
        <authorList>
            <person name="Zou Y."/>
            <person name="Xue W."/>
            <person name="Luo G."/>
        </authorList>
    </citation>
    <scope>NUCLEOTIDE SEQUENCE [LARGE SCALE GENOMIC DNA]</scope>
    <source>
        <strain evidence="1 2">AF39-6AC</strain>
    </source>
</reference>
<dbReference type="EMBL" id="QROC01000014">
    <property type="protein sequence ID" value="RHK96139.1"/>
    <property type="molecule type" value="Genomic_DNA"/>
</dbReference>
<evidence type="ECO:0000313" key="1">
    <source>
        <dbReference type="EMBL" id="RHK96139.1"/>
    </source>
</evidence>
<name>A0A415HQV0_9BACE</name>
<organism evidence="1 2">
    <name type="scientific">Bacteroides xylanisolvens</name>
    <dbReference type="NCBI Taxonomy" id="371601"/>
    <lineage>
        <taxon>Bacteria</taxon>
        <taxon>Pseudomonadati</taxon>
        <taxon>Bacteroidota</taxon>
        <taxon>Bacteroidia</taxon>
        <taxon>Bacteroidales</taxon>
        <taxon>Bacteroidaceae</taxon>
        <taxon>Bacteroides</taxon>
    </lineage>
</organism>
<comment type="caution">
    <text evidence="1">The sequence shown here is derived from an EMBL/GenBank/DDBJ whole genome shotgun (WGS) entry which is preliminary data.</text>
</comment>
<gene>
    <name evidence="1" type="ORF">DW042_12085</name>
</gene>
<sequence>MVDIFVNKKFEVEPFIDALQWLESKGLPSPVKKENMDGKKPGVPRLEYFINGNYFNVWCIEDLMDNGTSGSNSQEKFRVLPEYIRTDNPHLIISVSTAESTPDVQPEDTSLNGSVLMGEMFYQLDAKQYDPTSPSNLEAQPLAESFVQWQIYRLIQQCTPSINKLLVCPKHVGASRHALCCAASREFTSIGVINIVHYDAYAKADPAAYEAFKKENPDLVAASIETTHGIVKMSAAEAAGGKHRYPVLFVSPITDRYLHFDDDVDEAQNYTAGYNAGIAVGVLMENMTYSDLVSSPSPRFADSHTNAAHIWVKGEGISNVGYVLKEKKITTDQPWNSFHASSSKNNLLTFVVEAGRKGSSDVAEWFIEHSAAGMAGCDTCDAEPDNLNFAFTGEISFDYGGHTYTYGGYTFGQGHNARSRNNWWAGLASTAGQEIEIPCEGEEKAAISVKLFIKACGGTENEFELQITVLPANADI</sequence>
<protein>
    <submittedName>
        <fullName evidence="1">Uncharacterized protein</fullName>
    </submittedName>
</protein>
<evidence type="ECO:0000313" key="2">
    <source>
        <dbReference type="Proteomes" id="UP000284417"/>
    </source>
</evidence>
<proteinExistence type="predicted"/>
<dbReference type="AlphaFoldDB" id="A0A415HQV0"/>